<dbReference type="GO" id="GO:0005524">
    <property type="term" value="F:ATP binding"/>
    <property type="evidence" value="ECO:0007669"/>
    <property type="project" value="UniProtKB-KW"/>
</dbReference>
<organism evidence="3 4">
    <name type="scientific">Paragemmobacter straminiformis</name>
    <dbReference type="NCBI Taxonomy" id="2045119"/>
    <lineage>
        <taxon>Bacteria</taxon>
        <taxon>Pseudomonadati</taxon>
        <taxon>Pseudomonadota</taxon>
        <taxon>Alphaproteobacteria</taxon>
        <taxon>Rhodobacterales</taxon>
        <taxon>Paracoccaceae</taxon>
        <taxon>Paragemmobacter</taxon>
    </lineage>
</organism>
<dbReference type="InterPro" id="IPR027417">
    <property type="entry name" value="P-loop_NTPase"/>
</dbReference>
<evidence type="ECO:0000256" key="1">
    <source>
        <dbReference type="ARBA" id="ARBA00022741"/>
    </source>
</evidence>
<dbReference type="GO" id="GO:0016887">
    <property type="term" value="F:ATP hydrolysis activity"/>
    <property type="evidence" value="ECO:0007669"/>
    <property type="project" value="TreeGrafter"/>
</dbReference>
<dbReference type="EMBL" id="JACLQD010000002">
    <property type="protein sequence ID" value="MBC2835783.1"/>
    <property type="molecule type" value="Genomic_DNA"/>
</dbReference>
<accession>A0A842I8P2</accession>
<dbReference type="InterPro" id="IPR050625">
    <property type="entry name" value="ParA/MinD_ATPase"/>
</dbReference>
<dbReference type="PANTHER" id="PTHR43384">
    <property type="entry name" value="SEPTUM SITE-DETERMINING PROTEIN MIND HOMOLOG, CHLOROPLASTIC-RELATED"/>
    <property type="match status" value="1"/>
</dbReference>
<evidence type="ECO:0000256" key="2">
    <source>
        <dbReference type="ARBA" id="ARBA00022840"/>
    </source>
</evidence>
<protein>
    <recommendedName>
        <fullName evidence="5">Pilus assembly protein CpaE</fullName>
    </recommendedName>
</protein>
<comment type="caution">
    <text evidence="3">The sequence shown here is derived from an EMBL/GenBank/DDBJ whole genome shotgun (WGS) entry which is preliminary data.</text>
</comment>
<dbReference type="GO" id="GO:0009898">
    <property type="term" value="C:cytoplasmic side of plasma membrane"/>
    <property type="evidence" value="ECO:0007669"/>
    <property type="project" value="TreeGrafter"/>
</dbReference>
<reference evidence="3 4" key="1">
    <citation type="journal article" date="2017" name="Int. J. Syst. Evol. Microbiol.">
        <title>Gemmobacter straminiformis sp. nov., isolated from an artificial fountain.</title>
        <authorList>
            <person name="Kang J.Y."/>
            <person name="Kim M.J."/>
            <person name="Chun J."/>
            <person name="Son K.P."/>
            <person name="Jahng K.Y."/>
        </authorList>
    </citation>
    <scope>NUCLEOTIDE SEQUENCE [LARGE SCALE GENOMIC DNA]</scope>
    <source>
        <strain evidence="3 4">CAM-8</strain>
    </source>
</reference>
<evidence type="ECO:0008006" key="5">
    <source>
        <dbReference type="Google" id="ProtNLM"/>
    </source>
</evidence>
<keyword evidence="2" id="KW-0067">ATP-binding</keyword>
<dbReference type="PANTHER" id="PTHR43384:SF6">
    <property type="entry name" value="SEPTUM SITE-DETERMINING PROTEIN MIND HOMOLOG, CHLOROPLASTIC"/>
    <property type="match status" value="1"/>
</dbReference>
<keyword evidence="1" id="KW-0547">Nucleotide-binding</keyword>
<dbReference type="GO" id="GO:0051782">
    <property type="term" value="P:negative regulation of cell division"/>
    <property type="evidence" value="ECO:0007669"/>
    <property type="project" value="TreeGrafter"/>
</dbReference>
<sequence>MTLHLADFTNPLPEVPEFASQPVGLLPPLNIAVFTETPAFAACVAGLGASRQFARVRMVVHEGGLKGALAAFVDAPAPQLLLIETDAAPQDLLEGLDALSEFCDPGTRLLLVGGDNDIALYRELIRRGVSDYLPRPVSVAGVLKSLADIASHHGVAAKGSLTAFVGASGGAGSSTVALNTAWLVGQAGHGMAGLIDLDLDFGTAGVSLALDASRGIAEALRAGANLDAQLLDGLFDSYDANLRVLAATDAAGLAQNPTTESVDHLSDLARSEGQSVMLDLPMIGNPLTRHALRSADRVVLTTTPDLAGLRNSRKMLDMIAEMRPDDPHPLVVLNKVGLSKRTEIGARDFAHTLGIALTATLPFDGKGFAHSTNLGRVHVATRAGRGAASALQPLVRALAGAGHPEKAAAKPLLQRLLHRG</sequence>
<dbReference type="GO" id="GO:0005829">
    <property type="term" value="C:cytosol"/>
    <property type="evidence" value="ECO:0007669"/>
    <property type="project" value="TreeGrafter"/>
</dbReference>
<evidence type="ECO:0000313" key="3">
    <source>
        <dbReference type="EMBL" id="MBC2835783.1"/>
    </source>
</evidence>
<gene>
    <name evidence="3" type="ORF">H7F16_09735</name>
</gene>
<dbReference type="Gene3D" id="3.40.50.300">
    <property type="entry name" value="P-loop containing nucleotide triphosphate hydrolases"/>
    <property type="match status" value="1"/>
</dbReference>
<dbReference type="Proteomes" id="UP000555411">
    <property type="component" value="Unassembled WGS sequence"/>
</dbReference>
<dbReference type="SUPFAM" id="SSF52172">
    <property type="entry name" value="CheY-like"/>
    <property type="match status" value="1"/>
</dbReference>
<dbReference type="SUPFAM" id="SSF52540">
    <property type="entry name" value="P-loop containing nucleoside triphosphate hydrolases"/>
    <property type="match status" value="1"/>
</dbReference>
<keyword evidence="4" id="KW-1185">Reference proteome</keyword>
<dbReference type="RefSeq" id="WP_185797359.1">
    <property type="nucleotide sequence ID" value="NZ_JACLQD010000002.1"/>
</dbReference>
<evidence type="ECO:0000313" key="4">
    <source>
        <dbReference type="Proteomes" id="UP000555411"/>
    </source>
</evidence>
<dbReference type="AlphaFoldDB" id="A0A842I8P2"/>
<dbReference type="Gene3D" id="3.40.50.2300">
    <property type="match status" value="1"/>
</dbReference>
<name>A0A842I8P2_9RHOB</name>
<proteinExistence type="predicted"/>
<dbReference type="InterPro" id="IPR011006">
    <property type="entry name" value="CheY-like_superfamily"/>
</dbReference>